<evidence type="ECO:0000256" key="16">
    <source>
        <dbReference type="SAM" id="MobiDB-lite"/>
    </source>
</evidence>
<evidence type="ECO:0000256" key="11">
    <source>
        <dbReference type="ARBA" id="ARBA00022989"/>
    </source>
</evidence>
<evidence type="ECO:0000256" key="2">
    <source>
        <dbReference type="ARBA" id="ARBA00004498"/>
    </source>
</evidence>
<evidence type="ECO:0000256" key="4">
    <source>
        <dbReference type="ARBA" id="ARBA00017980"/>
    </source>
</evidence>
<comment type="similarity">
    <text evidence="3">Belongs to the ZP domain family. ZPC subfamily.</text>
</comment>
<evidence type="ECO:0000256" key="7">
    <source>
        <dbReference type="ARBA" id="ARBA00022530"/>
    </source>
</evidence>
<evidence type="ECO:0000259" key="18">
    <source>
        <dbReference type="PROSITE" id="PS51034"/>
    </source>
</evidence>
<evidence type="ECO:0000313" key="19">
    <source>
        <dbReference type="Proteomes" id="UP000515145"/>
    </source>
</evidence>
<evidence type="ECO:0000256" key="13">
    <source>
        <dbReference type="ARBA" id="ARBA00023157"/>
    </source>
</evidence>
<dbReference type="InParanoid" id="A0A6P7JVJ5"/>
<dbReference type="AlphaFoldDB" id="A0A6P7JVJ5"/>
<keyword evidence="14" id="KW-0325">Glycoprotein</keyword>
<evidence type="ECO:0000256" key="9">
    <source>
        <dbReference type="ARBA" id="ARBA00022692"/>
    </source>
</evidence>
<reference evidence="20" key="1">
    <citation type="submission" date="2025-08" db="UniProtKB">
        <authorList>
            <consortium name="RefSeq"/>
        </authorList>
    </citation>
    <scope>IDENTIFICATION</scope>
</reference>
<dbReference type="GO" id="GO:0005886">
    <property type="term" value="C:plasma membrane"/>
    <property type="evidence" value="ECO:0007669"/>
    <property type="project" value="UniProtKB-SubCell"/>
</dbReference>
<evidence type="ECO:0000256" key="15">
    <source>
        <dbReference type="ARBA" id="ARBA00030824"/>
    </source>
</evidence>
<dbReference type="GeneID" id="114448315"/>
<keyword evidence="12" id="KW-0472">Membrane</keyword>
<keyword evidence="10 17" id="KW-0732">Signal</keyword>
<dbReference type="SMART" id="SM00241">
    <property type="entry name" value="ZP"/>
    <property type="match status" value="1"/>
</dbReference>
<keyword evidence="9" id="KW-0812">Transmembrane</keyword>
<keyword evidence="6" id="KW-0964">Secreted</keyword>
<evidence type="ECO:0000256" key="14">
    <source>
        <dbReference type="ARBA" id="ARBA00023180"/>
    </source>
</evidence>
<evidence type="ECO:0000256" key="5">
    <source>
        <dbReference type="ARBA" id="ARBA00022475"/>
    </source>
</evidence>
<dbReference type="Gene3D" id="2.60.40.4100">
    <property type="entry name" value="Zona pellucida, ZP-C domain"/>
    <property type="match status" value="1"/>
</dbReference>
<keyword evidence="13" id="KW-1015">Disulfide bond</keyword>
<dbReference type="InterPro" id="IPR055355">
    <property type="entry name" value="ZP-C"/>
</dbReference>
<dbReference type="FunCoup" id="A0A6P7JVJ5">
    <property type="interactions" value="120"/>
</dbReference>
<dbReference type="InterPro" id="IPR055356">
    <property type="entry name" value="ZP-N"/>
</dbReference>
<dbReference type="InterPro" id="IPR001507">
    <property type="entry name" value="ZP_dom"/>
</dbReference>
<name>A0A6P7JVJ5_9TELE</name>
<keyword evidence="8" id="KW-0165">Cleavage on pair of basic residues</keyword>
<dbReference type="FunFam" id="2.60.40.3210:FF:000001">
    <property type="entry name" value="Zona pellucida sperm-binding protein 3"/>
    <property type="match status" value="1"/>
</dbReference>
<organism evidence="19 20">
    <name type="scientific">Parambassis ranga</name>
    <name type="common">Indian glassy fish</name>
    <dbReference type="NCBI Taxonomy" id="210632"/>
    <lineage>
        <taxon>Eukaryota</taxon>
        <taxon>Metazoa</taxon>
        <taxon>Chordata</taxon>
        <taxon>Craniata</taxon>
        <taxon>Vertebrata</taxon>
        <taxon>Euteleostomi</taxon>
        <taxon>Actinopterygii</taxon>
        <taxon>Neopterygii</taxon>
        <taxon>Teleostei</taxon>
        <taxon>Neoteleostei</taxon>
        <taxon>Acanthomorphata</taxon>
        <taxon>Ovalentaria</taxon>
        <taxon>Ambassidae</taxon>
        <taxon>Parambassis</taxon>
    </lineage>
</organism>
<dbReference type="GO" id="GO:0032190">
    <property type="term" value="F:acrosin binding"/>
    <property type="evidence" value="ECO:0007669"/>
    <property type="project" value="TreeGrafter"/>
</dbReference>
<keyword evidence="19" id="KW-1185">Reference proteome</keyword>
<evidence type="ECO:0000313" key="20">
    <source>
        <dbReference type="RefSeq" id="XP_028281014.1"/>
    </source>
</evidence>
<evidence type="ECO:0000256" key="6">
    <source>
        <dbReference type="ARBA" id="ARBA00022525"/>
    </source>
</evidence>
<dbReference type="GO" id="GO:0035803">
    <property type="term" value="P:egg coat formation"/>
    <property type="evidence" value="ECO:0007669"/>
    <property type="project" value="TreeGrafter"/>
</dbReference>
<evidence type="ECO:0000256" key="17">
    <source>
        <dbReference type="SAM" id="SignalP"/>
    </source>
</evidence>
<proteinExistence type="inferred from homology"/>
<feature type="non-terminal residue" evidence="20">
    <location>
        <position position="454"/>
    </location>
</feature>
<dbReference type="OrthoDB" id="8961289at2759"/>
<dbReference type="Gene3D" id="2.60.40.3210">
    <property type="entry name" value="Zona pellucida, ZP-N domain"/>
    <property type="match status" value="1"/>
</dbReference>
<dbReference type="Pfam" id="PF00100">
    <property type="entry name" value="Zona_pellucida"/>
    <property type="match status" value="1"/>
</dbReference>
<dbReference type="PANTHER" id="PTHR11576">
    <property type="entry name" value="ZONA PELLUCIDA SPERM-BINDING PROTEIN 3"/>
    <property type="match status" value="1"/>
</dbReference>
<keyword evidence="7" id="KW-0272">Extracellular matrix</keyword>
<dbReference type="InterPro" id="IPR042235">
    <property type="entry name" value="ZP-C_dom"/>
</dbReference>
<keyword evidence="11" id="KW-1133">Transmembrane helix</keyword>
<dbReference type="PROSITE" id="PS51034">
    <property type="entry name" value="ZP_2"/>
    <property type="match status" value="1"/>
</dbReference>
<dbReference type="Pfam" id="PF23344">
    <property type="entry name" value="ZP-N"/>
    <property type="match status" value="1"/>
</dbReference>
<sequence length="454" mass="50641">MVSLLLFLLLSSADGGTEDSKQTNRPAMATLTPTSPPFLHLPMFVDSKRPLVKMEHFSPARRTGQEPIPESLREILLPGRADPSPPPVQPSVPVRTRCRENQMRVQVERSVLGSGDAHAQLTVGTCHASKSTKDYLYFEFDLRTCGTKHRIIDDQLVYSNTLWYKPPKQQGPIRRLSAFSLPVSCYFNRFQYSYKMGYTPKVQIHRVVKRVRSAAKFSLTPRTAQWDRRSPSDAYVLGQPMFFEAEGRHLSEDERLYVHACYVTPEKSHASTPRFAVVKNFGCMVESKDGRSRFVPYKHSAVRFSVDAFLFRGAAGQQLYLHCTMSVGGSAATPTAKSCNYNSTARRWEELFGLDSVCSCCDSNCSSAAPTGTKMIRSRPWTVEPVVRPTPTLRTKTFSTVTTAAAQAEATEEEEPKPRRVQPETTAPVEVGNMKVELQGPSGGGLEGEETEEE</sequence>
<dbReference type="GO" id="GO:0031012">
    <property type="term" value="C:extracellular matrix"/>
    <property type="evidence" value="ECO:0007669"/>
    <property type="project" value="TreeGrafter"/>
</dbReference>
<dbReference type="PANTHER" id="PTHR11576:SF26">
    <property type="entry name" value="ZONA PELLUCIDA GLYCOPROTEIN 3D TANDEM DUPLICATE 2"/>
    <property type="match status" value="1"/>
</dbReference>
<gene>
    <name evidence="20" type="primary">LOC114448315</name>
</gene>
<feature type="chain" id="PRO_5028115886" description="Zona pellucida sperm-binding protein 3" evidence="17">
    <location>
        <begin position="16"/>
        <end position="454"/>
    </location>
</feature>
<comment type="subcellular location">
    <subcellularLocation>
        <location evidence="1">Cell membrane</location>
        <topology evidence="1">Single-pass type I membrane protein</topology>
    </subcellularLocation>
    <subcellularLocation>
        <location evidence="2">Secreted</location>
        <location evidence="2">Extracellular space</location>
        <location evidence="2">Extracellular matrix</location>
    </subcellularLocation>
</comment>
<evidence type="ECO:0000256" key="8">
    <source>
        <dbReference type="ARBA" id="ARBA00022685"/>
    </source>
</evidence>
<dbReference type="GO" id="GO:0007339">
    <property type="term" value="P:binding of sperm to zona pellucida"/>
    <property type="evidence" value="ECO:0007669"/>
    <property type="project" value="TreeGrafter"/>
</dbReference>
<dbReference type="FunFam" id="2.60.40.4100:FF:000002">
    <property type="entry name" value="Zona pellucida sperm-binding protein 3"/>
    <property type="match status" value="1"/>
</dbReference>
<evidence type="ECO:0000256" key="12">
    <source>
        <dbReference type="ARBA" id="ARBA00023136"/>
    </source>
</evidence>
<feature type="domain" description="ZP" evidence="18">
    <location>
        <begin position="97"/>
        <end position="346"/>
    </location>
</feature>
<evidence type="ECO:0000256" key="10">
    <source>
        <dbReference type="ARBA" id="ARBA00022729"/>
    </source>
</evidence>
<feature type="region of interest" description="Disordered" evidence="16">
    <location>
        <begin position="405"/>
        <end position="454"/>
    </location>
</feature>
<dbReference type="RefSeq" id="XP_028281014.1">
    <property type="nucleotide sequence ID" value="XM_028425213.1"/>
</dbReference>
<feature type="signal peptide" evidence="17">
    <location>
        <begin position="1"/>
        <end position="15"/>
    </location>
</feature>
<keyword evidence="5" id="KW-1003">Cell membrane</keyword>
<evidence type="ECO:0000256" key="3">
    <source>
        <dbReference type="ARBA" id="ARBA00006735"/>
    </source>
</evidence>
<accession>A0A6P7JVJ5</accession>
<dbReference type="Proteomes" id="UP000515145">
    <property type="component" value="Chromosome 16"/>
</dbReference>
<protein>
    <recommendedName>
        <fullName evidence="4">Zona pellucida sperm-binding protein 3</fullName>
    </recommendedName>
    <alternativeName>
        <fullName evidence="15">Zona pellucida glycoprotein 3</fullName>
    </alternativeName>
</protein>
<dbReference type="GO" id="GO:2000344">
    <property type="term" value="P:positive regulation of acrosome reaction"/>
    <property type="evidence" value="ECO:0007669"/>
    <property type="project" value="TreeGrafter"/>
</dbReference>
<evidence type="ECO:0000256" key="1">
    <source>
        <dbReference type="ARBA" id="ARBA00004251"/>
    </source>
</evidence>